<dbReference type="STRING" id="1429083.GCA_001885685_02864"/>
<dbReference type="EMBL" id="FOAS01000002">
    <property type="protein sequence ID" value="SEK34543.1"/>
    <property type="molecule type" value="Genomic_DNA"/>
</dbReference>
<evidence type="ECO:0000313" key="1">
    <source>
        <dbReference type="EMBL" id="SEK34543.1"/>
    </source>
</evidence>
<accession>A0A1H7G8C6</accession>
<protein>
    <recommendedName>
        <fullName evidence="3">Ferric siderophore reductase C-terminal domain-containing protein</fullName>
    </recommendedName>
</protein>
<organism evidence="1 2">
    <name type="scientific">Atopomonas hussainii</name>
    <dbReference type="NCBI Taxonomy" id="1429083"/>
    <lineage>
        <taxon>Bacteria</taxon>
        <taxon>Pseudomonadati</taxon>
        <taxon>Pseudomonadota</taxon>
        <taxon>Gammaproteobacteria</taxon>
        <taxon>Pseudomonadales</taxon>
        <taxon>Pseudomonadaceae</taxon>
        <taxon>Atopomonas</taxon>
    </lineage>
</organism>
<keyword evidence="2" id="KW-1185">Reference proteome</keyword>
<sequence>MNFTALYHQLLPNDAHVQEEIAELRDLPAPQRQEHWPTISASRDALWQASAPLRAQLGIDNATVLVSVLHKQYCQQTFARQALLSLLQQPALELGAQVGLCPAHKRWLWTYPQGSAVFSHAELIAWSQAQLKHSYPLWRQLGLGPGVFWSNAALSLVMPWNFILGHTAASEELGQISQAYLASFGEKISQQLQWIGVRRQGLRHWLPKREGCCLQYQCSNSEGQCGTCSLRSKDEFLTLIRAHYGPVEEDSSPAPLAFALG</sequence>
<evidence type="ECO:0008006" key="3">
    <source>
        <dbReference type="Google" id="ProtNLM"/>
    </source>
</evidence>
<gene>
    <name evidence="1" type="ORF">SAMN05216214_10210</name>
</gene>
<dbReference type="RefSeq" id="WP_074864444.1">
    <property type="nucleotide sequence ID" value="NZ_FOAS01000002.1"/>
</dbReference>
<dbReference type="AlphaFoldDB" id="A0A1H7G8C6"/>
<reference evidence="1 2" key="1">
    <citation type="submission" date="2016-10" db="EMBL/GenBank/DDBJ databases">
        <authorList>
            <person name="de Groot N.N."/>
        </authorList>
    </citation>
    <scope>NUCLEOTIDE SEQUENCE [LARGE SCALE GENOMIC DNA]</scope>
    <source>
        <strain evidence="1 2">JCM 19513</strain>
    </source>
</reference>
<name>A0A1H7G8C6_9GAMM</name>
<dbReference type="Proteomes" id="UP000185766">
    <property type="component" value="Unassembled WGS sequence"/>
</dbReference>
<proteinExistence type="predicted"/>
<evidence type="ECO:0000313" key="2">
    <source>
        <dbReference type="Proteomes" id="UP000185766"/>
    </source>
</evidence>